<dbReference type="Proteomes" id="UP000015103">
    <property type="component" value="Unassembled WGS sequence"/>
</dbReference>
<protein>
    <submittedName>
        <fullName evidence="5">SpoU_sub_bind domain-containing protein</fullName>
    </submittedName>
</protein>
<dbReference type="VEuPathDB" id="VectorBase:RPRC005444"/>
<evidence type="ECO:0000259" key="4">
    <source>
        <dbReference type="SMART" id="SM00967"/>
    </source>
</evidence>
<dbReference type="Pfam" id="PF00588">
    <property type="entry name" value="SpoU_methylase"/>
    <property type="match status" value="1"/>
</dbReference>
<feature type="domain" description="RNA 2-O ribose methyltransferase substrate binding" evidence="4">
    <location>
        <begin position="17"/>
        <end position="87"/>
    </location>
</feature>
<evidence type="ECO:0000313" key="5">
    <source>
        <dbReference type="EnsemblMetazoa" id="RPRC005444-PA"/>
    </source>
</evidence>
<dbReference type="FunCoup" id="T1HN20">
    <property type="interactions" value="36"/>
</dbReference>
<accession>T1HN20</accession>
<dbReference type="Pfam" id="PF22435">
    <property type="entry name" value="MRM3-like_sub_bind"/>
    <property type="match status" value="1"/>
</dbReference>
<dbReference type="InterPro" id="IPR013123">
    <property type="entry name" value="SpoU_subst-bd"/>
</dbReference>
<dbReference type="HOGENOM" id="CLU_021322_3_2_1"/>
<dbReference type="SUPFAM" id="SSF55315">
    <property type="entry name" value="L30e-like"/>
    <property type="match status" value="1"/>
</dbReference>
<evidence type="ECO:0000256" key="3">
    <source>
        <dbReference type="ARBA" id="ARBA00022679"/>
    </source>
</evidence>
<dbReference type="InterPro" id="IPR001537">
    <property type="entry name" value="SpoU_MeTrfase"/>
</dbReference>
<dbReference type="InterPro" id="IPR029026">
    <property type="entry name" value="tRNA_m1G_MTases_N"/>
</dbReference>
<keyword evidence="3" id="KW-0808">Transferase</keyword>
<dbReference type="SMART" id="SM00967">
    <property type="entry name" value="SpoU_sub_bind"/>
    <property type="match status" value="1"/>
</dbReference>
<dbReference type="OMA" id="FLKFHKY"/>
<evidence type="ECO:0000256" key="1">
    <source>
        <dbReference type="ARBA" id="ARBA00007228"/>
    </source>
</evidence>
<dbReference type="InterPro" id="IPR053888">
    <property type="entry name" value="MRM3-like_sub_bind"/>
</dbReference>
<comment type="similarity">
    <text evidence="1">Belongs to the class IV-like SAM-binding methyltransferase superfamily. RNA methyltransferase TrmH family.</text>
</comment>
<dbReference type="Gene3D" id="3.40.1280.10">
    <property type="match status" value="1"/>
</dbReference>
<dbReference type="InterPro" id="IPR029028">
    <property type="entry name" value="Alpha/beta_knot_MTases"/>
</dbReference>
<dbReference type="AlphaFoldDB" id="T1HN20"/>
<organism evidence="5 6">
    <name type="scientific">Rhodnius prolixus</name>
    <name type="common">Triatomid bug</name>
    <dbReference type="NCBI Taxonomy" id="13249"/>
    <lineage>
        <taxon>Eukaryota</taxon>
        <taxon>Metazoa</taxon>
        <taxon>Ecdysozoa</taxon>
        <taxon>Arthropoda</taxon>
        <taxon>Hexapoda</taxon>
        <taxon>Insecta</taxon>
        <taxon>Pterygota</taxon>
        <taxon>Neoptera</taxon>
        <taxon>Paraneoptera</taxon>
        <taxon>Hemiptera</taxon>
        <taxon>Heteroptera</taxon>
        <taxon>Panheteroptera</taxon>
        <taxon>Cimicomorpha</taxon>
        <taxon>Reduviidae</taxon>
        <taxon>Triatominae</taxon>
        <taxon>Rhodnius</taxon>
    </lineage>
</organism>
<dbReference type="GO" id="GO:0005737">
    <property type="term" value="C:cytoplasm"/>
    <property type="evidence" value="ECO:0007669"/>
    <property type="project" value="UniProtKB-ARBA"/>
</dbReference>
<dbReference type="GO" id="GO:0008173">
    <property type="term" value="F:RNA methyltransferase activity"/>
    <property type="evidence" value="ECO:0007669"/>
    <property type="project" value="InterPro"/>
</dbReference>
<dbReference type="GO" id="GO:0003723">
    <property type="term" value="F:RNA binding"/>
    <property type="evidence" value="ECO:0007669"/>
    <property type="project" value="InterPro"/>
</dbReference>
<dbReference type="SUPFAM" id="SSF75217">
    <property type="entry name" value="alpha/beta knot"/>
    <property type="match status" value="1"/>
</dbReference>
<dbReference type="InterPro" id="IPR029064">
    <property type="entry name" value="Ribosomal_eL30-like_sf"/>
</dbReference>
<sequence length="248" mass="27643">MLKVKSKKARLKSGLIALEGKRLIENALQQGLQPEMIFYSRRKDIEELKNLNSEILLYKLPYKDLQLWSDLTTSPGIIAFCKKPGRMLNENSLPVTVVCDNVREPGNLGAIIRSSAAAGVQRVVLTKGCVDVWDSKVIRGASGAHFHLPILEDITWDDLTKQFTNEKNTKLLLAVNQPSTTILQCLPYFQVEYNKSDNIIIVVGGETEGLSEEVFKIARTFHGKALNIPLSNNIESLNCVSADLLIKH</sequence>
<name>T1HN20_RHOPR</name>
<dbReference type="eggNOG" id="KOG2506">
    <property type="taxonomic scope" value="Eukaryota"/>
</dbReference>
<reference evidence="5" key="1">
    <citation type="submission" date="2015-05" db="UniProtKB">
        <authorList>
            <consortium name="EnsemblMetazoa"/>
        </authorList>
    </citation>
    <scope>IDENTIFICATION</scope>
</reference>
<dbReference type="PANTHER" id="PTHR43191">
    <property type="entry name" value="RRNA METHYLTRANSFERASE 3"/>
    <property type="match status" value="1"/>
</dbReference>
<proteinExistence type="inferred from homology"/>
<dbReference type="STRING" id="13249.T1HN20"/>
<evidence type="ECO:0000256" key="2">
    <source>
        <dbReference type="ARBA" id="ARBA00022603"/>
    </source>
</evidence>
<dbReference type="EMBL" id="ACPB03015133">
    <property type="status" value="NOT_ANNOTATED_CDS"/>
    <property type="molecule type" value="Genomic_DNA"/>
</dbReference>
<dbReference type="GO" id="GO:0032259">
    <property type="term" value="P:methylation"/>
    <property type="evidence" value="ECO:0007669"/>
    <property type="project" value="UniProtKB-KW"/>
</dbReference>
<dbReference type="InterPro" id="IPR051259">
    <property type="entry name" value="rRNA_Methyltransferase"/>
</dbReference>
<dbReference type="Gene3D" id="3.30.1330.30">
    <property type="match status" value="1"/>
</dbReference>
<dbReference type="CDD" id="cd18106">
    <property type="entry name" value="SpoU-like_RNMTL1"/>
    <property type="match status" value="1"/>
</dbReference>
<keyword evidence="2" id="KW-0489">Methyltransferase</keyword>
<dbReference type="EnsemblMetazoa" id="RPRC005444-RA">
    <property type="protein sequence ID" value="RPRC005444-PA"/>
    <property type="gene ID" value="RPRC005444"/>
</dbReference>
<evidence type="ECO:0000313" key="6">
    <source>
        <dbReference type="Proteomes" id="UP000015103"/>
    </source>
</evidence>
<dbReference type="InParanoid" id="T1HN20"/>
<dbReference type="PANTHER" id="PTHR43191:SF2">
    <property type="entry name" value="RRNA METHYLTRANSFERASE 3, MITOCHONDRIAL"/>
    <property type="match status" value="1"/>
</dbReference>
<keyword evidence="6" id="KW-1185">Reference proteome</keyword>
<dbReference type="GO" id="GO:0006396">
    <property type="term" value="P:RNA processing"/>
    <property type="evidence" value="ECO:0007669"/>
    <property type="project" value="InterPro"/>
</dbReference>